<dbReference type="InterPro" id="IPR006379">
    <property type="entry name" value="HAD-SF_hydro_IIB"/>
</dbReference>
<dbReference type="Proteomes" id="UP000029074">
    <property type="component" value="Unassembled WGS sequence"/>
</dbReference>
<dbReference type="SFLD" id="SFLDG01144">
    <property type="entry name" value="C2.B.4:_PGP_Like"/>
    <property type="match status" value="1"/>
</dbReference>
<dbReference type="Gene3D" id="3.40.50.1000">
    <property type="entry name" value="HAD superfamily/HAD-like"/>
    <property type="match status" value="1"/>
</dbReference>
<name>D1NRX0_9BIFI</name>
<dbReference type="eggNOG" id="COG0561">
    <property type="taxonomic scope" value="Bacteria"/>
</dbReference>
<dbReference type="SFLD" id="SFLDG01140">
    <property type="entry name" value="C2.B:_Phosphomannomutase_and_P"/>
    <property type="match status" value="1"/>
</dbReference>
<dbReference type="Proteomes" id="UP000003656">
    <property type="component" value="Unassembled WGS sequence"/>
</dbReference>
<dbReference type="GO" id="GO:0003755">
    <property type="term" value="F:peptidyl-prolyl cis-trans isomerase activity"/>
    <property type="evidence" value="ECO:0007669"/>
    <property type="project" value="UniProtKB-EC"/>
</dbReference>
<accession>D1NRX0</accession>
<comment type="caution">
    <text evidence="1">The sequence shown here is derived from an EMBL/GenBank/DDBJ whole genome shotgun (WGS) entry which is preliminary data.</text>
</comment>
<keyword evidence="4" id="KW-1185">Reference proteome</keyword>
<proteinExistence type="predicted"/>
<dbReference type="InterPro" id="IPR023214">
    <property type="entry name" value="HAD_sf"/>
</dbReference>
<dbReference type="SFLD" id="SFLDS00003">
    <property type="entry name" value="Haloacid_Dehalogenase"/>
    <property type="match status" value="1"/>
</dbReference>
<reference evidence="2 4" key="2">
    <citation type="submission" date="2014-03" db="EMBL/GenBank/DDBJ databases">
        <title>Genomics of Bifidobacteria.</title>
        <authorList>
            <person name="Ventura M."/>
            <person name="Milani C."/>
            <person name="Lugli G.A."/>
        </authorList>
    </citation>
    <scope>NUCLEOTIDE SEQUENCE [LARGE SCALE GENOMIC DNA]</scope>
    <source>
        <strain evidence="2 4">LMG 11596</strain>
    </source>
</reference>
<dbReference type="InterPro" id="IPR036412">
    <property type="entry name" value="HAD-like_sf"/>
</dbReference>
<dbReference type="AlphaFoldDB" id="D1NRX0"/>
<keyword evidence="1" id="KW-0378">Hydrolase</keyword>
<dbReference type="EMBL" id="ABXB03000001">
    <property type="protein sequence ID" value="EFA23423.1"/>
    <property type="molecule type" value="Genomic_DNA"/>
</dbReference>
<dbReference type="EC" id="5.2.1.8" evidence="2"/>
<dbReference type="PANTHER" id="PTHR10000">
    <property type="entry name" value="PHOSPHOSERINE PHOSPHATASE"/>
    <property type="match status" value="1"/>
</dbReference>
<gene>
    <name evidence="2" type="ORF">BGLCM_1525</name>
    <name evidence="1" type="ORF">BIFGAL_02522</name>
</gene>
<organism evidence="1 3">
    <name type="scientific">Bifidobacterium gallicum DSM 20093 = LMG 11596</name>
    <dbReference type="NCBI Taxonomy" id="561180"/>
    <lineage>
        <taxon>Bacteria</taxon>
        <taxon>Bacillati</taxon>
        <taxon>Actinomycetota</taxon>
        <taxon>Actinomycetes</taxon>
        <taxon>Bifidobacteriales</taxon>
        <taxon>Bifidobacteriaceae</taxon>
        <taxon>Bifidobacterium</taxon>
    </lineage>
</organism>
<evidence type="ECO:0000313" key="1">
    <source>
        <dbReference type="EMBL" id="EFA23423.1"/>
    </source>
</evidence>
<sequence>MFSNHEEGDMSVSNDQRATMQQRAANIKAAFFDIDGTLTSFTTHEVPQSTVRTLHALQDHGIAIYICTGRAPSFLNVVLERIPVTFNGIIGLNGQYCVDGGELIREQPLAQDDIDIMMEWFADHPDVVASFAEKDYVYFNQMDDTMRQSWKALGKTAPAVHIADPVTRTATTDTFQISPYISTEQEQALTQLCHNVRGVRWAPTFADLIPADGGKHRGIQAVMNHHGWTMDEAIAFGDGGNDIDMLQAAGIGVAMGNAADDVKTHADFVTRSVDQDGIAYACQQLGVLGD</sequence>
<protein>
    <submittedName>
        <fullName evidence="2">COF family hydrolase</fullName>
        <ecNumber evidence="2">5.2.1.8</ecNumber>
    </submittedName>
    <submittedName>
        <fullName evidence="1">Cof-like hydrolase</fullName>
    </submittedName>
</protein>
<dbReference type="STRING" id="561180.BIFGAL_02522"/>
<dbReference type="GO" id="GO:0016791">
    <property type="term" value="F:phosphatase activity"/>
    <property type="evidence" value="ECO:0007669"/>
    <property type="project" value="UniProtKB-ARBA"/>
</dbReference>
<evidence type="ECO:0000313" key="4">
    <source>
        <dbReference type="Proteomes" id="UP000029074"/>
    </source>
</evidence>
<keyword evidence="2" id="KW-0413">Isomerase</keyword>
<dbReference type="Gene3D" id="3.30.1240.10">
    <property type="match status" value="1"/>
</dbReference>
<dbReference type="PANTHER" id="PTHR10000:SF25">
    <property type="entry name" value="PHOSPHATASE YKRA-RELATED"/>
    <property type="match status" value="1"/>
</dbReference>
<dbReference type="GO" id="GO:0005829">
    <property type="term" value="C:cytosol"/>
    <property type="evidence" value="ECO:0007669"/>
    <property type="project" value="TreeGrafter"/>
</dbReference>
<dbReference type="InterPro" id="IPR000150">
    <property type="entry name" value="Cof"/>
</dbReference>
<dbReference type="PROSITE" id="PS01229">
    <property type="entry name" value="COF_2"/>
    <property type="match status" value="1"/>
</dbReference>
<dbReference type="NCBIfam" id="TIGR00099">
    <property type="entry name" value="Cof-subfamily"/>
    <property type="match status" value="1"/>
</dbReference>
<reference evidence="1 3" key="1">
    <citation type="submission" date="2009-11" db="EMBL/GenBank/DDBJ databases">
        <authorList>
            <person name="Weinstock G."/>
            <person name="Sodergren E."/>
            <person name="Clifton S."/>
            <person name="Fulton L."/>
            <person name="Fulton B."/>
            <person name="Courtney L."/>
            <person name="Fronick C."/>
            <person name="Harrison M."/>
            <person name="Strong C."/>
            <person name="Farmer C."/>
            <person name="Delahaunty K."/>
            <person name="Markovic C."/>
            <person name="Hall O."/>
            <person name="Minx P."/>
            <person name="Tomlinson C."/>
            <person name="Mitreva M."/>
            <person name="Nelson J."/>
            <person name="Hou S."/>
            <person name="Wollam A."/>
            <person name="Pepin K.H."/>
            <person name="Johnson M."/>
            <person name="Bhonagiri V."/>
            <person name="Nash W.E."/>
            <person name="Warren W."/>
            <person name="Chinwalla A."/>
            <person name="Mardis E.R."/>
            <person name="Wilson R.K."/>
        </authorList>
    </citation>
    <scope>NUCLEOTIDE SEQUENCE [LARGE SCALE GENOMIC DNA]</scope>
    <source>
        <strain evidence="1 3">DSM 20093</strain>
    </source>
</reference>
<dbReference type="SUPFAM" id="SSF56784">
    <property type="entry name" value="HAD-like"/>
    <property type="match status" value="1"/>
</dbReference>
<dbReference type="Pfam" id="PF08282">
    <property type="entry name" value="Hydrolase_3"/>
    <property type="match status" value="1"/>
</dbReference>
<evidence type="ECO:0000313" key="3">
    <source>
        <dbReference type="Proteomes" id="UP000003656"/>
    </source>
</evidence>
<evidence type="ECO:0000313" key="2">
    <source>
        <dbReference type="EMBL" id="KFI57281.1"/>
    </source>
</evidence>
<dbReference type="GO" id="GO:0000287">
    <property type="term" value="F:magnesium ion binding"/>
    <property type="evidence" value="ECO:0007669"/>
    <property type="project" value="TreeGrafter"/>
</dbReference>
<dbReference type="NCBIfam" id="TIGR01484">
    <property type="entry name" value="HAD-SF-IIB"/>
    <property type="match status" value="1"/>
</dbReference>
<dbReference type="EMBL" id="JGYW01000011">
    <property type="protein sequence ID" value="KFI57281.1"/>
    <property type="molecule type" value="Genomic_DNA"/>
</dbReference>